<dbReference type="Proteomes" id="UP001177744">
    <property type="component" value="Unassembled WGS sequence"/>
</dbReference>
<evidence type="ECO:0000313" key="2">
    <source>
        <dbReference type="EMBL" id="KAK1346621.1"/>
    </source>
</evidence>
<dbReference type="InterPro" id="IPR013783">
    <property type="entry name" value="Ig-like_fold"/>
</dbReference>
<dbReference type="Pfam" id="PF03184">
    <property type="entry name" value="DDE_1"/>
    <property type="match status" value="1"/>
</dbReference>
<dbReference type="InterPro" id="IPR004875">
    <property type="entry name" value="DDE_SF_endonuclease_dom"/>
</dbReference>
<evidence type="ECO:0000313" key="3">
    <source>
        <dbReference type="Proteomes" id="UP001177744"/>
    </source>
</evidence>
<organism evidence="2 3">
    <name type="scientific">Cnephaeus nilssonii</name>
    <name type="common">Northern bat</name>
    <name type="synonym">Eptesicus nilssonii</name>
    <dbReference type="NCBI Taxonomy" id="3371016"/>
    <lineage>
        <taxon>Eukaryota</taxon>
        <taxon>Metazoa</taxon>
        <taxon>Chordata</taxon>
        <taxon>Craniata</taxon>
        <taxon>Vertebrata</taxon>
        <taxon>Euteleostomi</taxon>
        <taxon>Mammalia</taxon>
        <taxon>Eutheria</taxon>
        <taxon>Laurasiatheria</taxon>
        <taxon>Chiroptera</taxon>
        <taxon>Yangochiroptera</taxon>
        <taxon>Vespertilionidae</taxon>
        <taxon>Cnephaeus</taxon>
    </lineage>
</organism>
<dbReference type="Gene3D" id="2.60.40.10">
    <property type="entry name" value="Immunoglobulins"/>
    <property type="match status" value="1"/>
</dbReference>
<evidence type="ECO:0000259" key="1">
    <source>
        <dbReference type="Pfam" id="PF03184"/>
    </source>
</evidence>
<reference evidence="2" key="1">
    <citation type="submission" date="2023-06" db="EMBL/GenBank/DDBJ databases">
        <title>Reference genome for the Northern bat (Eptesicus nilssonii), a most northern bat species.</title>
        <authorList>
            <person name="Laine V.N."/>
            <person name="Pulliainen A.T."/>
            <person name="Lilley T.M."/>
        </authorList>
    </citation>
    <scope>NUCLEOTIDE SEQUENCE</scope>
    <source>
        <strain evidence="2">BLF_Eptnil</strain>
        <tissue evidence="2">Kidney</tissue>
    </source>
</reference>
<name>A0AA40LUE8_CNENI</name>
<feature type="domain" description="DDE-1" evidence="1">
    <location>
        <begin position="128"/>
        <end position="224"/>
    </location>
</feature>
<keyword evidence="3" id="KW-1185">Reference proteome</keyword>
<comment type="caution">
    <text evidence="2">The sequence shown here is derived from an EMBL/GenBank/DDBJ whole genome shotgun (WGS) entry which is preliminary data.</text>
</comment>
<dbReference type="EMBL" id="JAULJE010000001">
    <property type="protein sequence ID" value="KAK1346621.1"/>
    <property type="molecule type" value="Genomic_DNA"/>
</dbReference>
<accession>A0AA40LUE8</accession>
<dbReference type="GO" id="GO:0003676">
    <property type="term" value="F:nucleic acid binding"/>
    <property type="evidence" value="ECO:0007669"/>
    <property type="project" value="InterPro"/>
</dbReference>
<gene>
    <name evidence="2" type="ORF">QTO34_000480</name>
</gene>
<dbReference type="AlphaFoldDB" id="A0AA40LUE8"/>
<protein>
    <recommendedName>
        <fullName evidence="1">DDE-1 domain-containing protein</fullName>
    </recommendedName>
</protein>
<sequence length="292" mass="32757">MAWSDWDLCQQRVQAGQAPSVGASDSCCSDRPSGAGEVEKPSGVIRAGSCRSHLLMALSDPEQHWLLAAGKPLNIPCKAFFGFSGESGPMIYWMKGEKFIEELAGHIREGEISPYCHSFNQKDVQNDVQKSLALLVMDNFPAHPLGLEAELVKYSFITVRFLPPNTTPLIQPMDQQVISNIKELYTKALFQRCFEVTYETHLTLRKLCKEHFNIINCLRLIDKALKKCLPGPCNQPERNCGLSLDVEGFEDKPVSVVEYIVSLGESKDDIDVQELEDCNPELTTEELQYLQM</sequence>
<proteinExistence type="predicted"/>